<accession>A0A812BTQ8</accession>
<feature type="region of interest" description="Disordered" evidence="1">
    <location>
        <begin position="455"/>
        <end position="480"/>
    </location>
</feature>
<gene>
    <name evidence="2" type="ORF">SPHA_26701</name>
</gene>
<dbReference type="AlphaFoldDB" id="A0A812BTQ8"/>
<organism evidence="2 3">
    <name type="scientific">Acanthosepion pharaonis</name>
    <name type="common">Pharaoh cuttlefish</name>
    <name type="synonym">Sepia pharaonis</name>
    <dbReference type="NCBI Taxonomy" id="158019"/>
    <lineage>
        <taxon>Eukaryota</taxon>
        <taxon>Metazoa</taxon>
        <taxon>Spiralia</taxon>
        <taxon>Lophotrochozoa</taxon>
        <taxon>Mollusca</taxon>
        <taxon>Cephalopoda</taxon>
        <taxon>Coleoidea</taxon>
        <taxon>Decapodiformes</taxon>
        <taxon>Sepiida</taxon>
        <taxon>Sepiina</taxon>
        <taxon>Sepiidae</taxon>
        <taxon>Acanthosepion</taxon>
    </lineage>
</organism>
<feature type="region of interest" description="Disordered" evidence="1">
    <location>
        <begin position="30"/>
        <end position="57"/>
    </location>
</feature>
<evidence type="ECO:0000313" key="3">
    <source>
        <dbReference type="Proteomes" id="UP000597762"/>
    </source>
</evidence>
<protein>
    <submittedName>
        <fullName evidence="2">Uncharacterized protein</fullName>
    </submittedName>
</protein>
<feature type="compositionally biased region" description="Basic and acidic residues" evidence="1">
    <location>
        <begin position="198"/>
        <end position="213"/>
    </location>
</feature>
<proteinExistence type="predicted"/>
<keyword evidence="3" id="KW-1185">Reference proteome</keyword>
<reference evidence="2" key="1">
    <citation type="submission" date="2021-01" db="EMBL/GenBank/DDBJ databases">
        <authorList>
            <person name="Li R."/>
            <person name="Bekaert M."/>
        </authorList>
    </citation>
    <scope>NUCLEOTIDE SEQUENCE</scope>
    <source>
        <strain evidence="2">Farmed</strain>
    </source>
</reference>
<dbReference type="Proteomes" id="UP000597762">
    <property type="component" value="Unassembled WGS sequence"/>
</dbReference>
<feature type="region of interest" description="Disordered" evidence="1">
    <location>
        <begin position="347"/>
        <end position="375"/>
    </location>
</feature>
<feature type="region of interest" description="Disordered" evidence="1">
    <location>
        <begin position="150"/>
        <end position="235"/>
    </location>
</feature>
<dbReference type="EMBL" id="CAHIKZ030001019">
    <property type="protein sequence ID" value="CAE1249657.1"/>
    <property type="molecule type" value="Genomic_DNA"/>
</dbReference>
<feature type="compositionally biased region" description="Pro residues" evidence="1">
    <location>
        <begin position="44"/>
        <end position="54"/>
    </location>
</feature>
<feature type="compositionally biased region" description="Basic and acidic residues" evidence="1">
    <location>
        <begin position="176"/>
        <end position="186"/>
    </location>
</feature>
<comment type="caution">
    <text evidence="2">The sequence shown here is derived from an EMBL/GenBank/DDBJ whole genome shotgun (WGS) entry which is preliminary data.</text>
</comment>
<sequence length="480" mass="52932">MVTPQRPAHFGSADTPHLMSADDVWTLSQPEGCYQRDPIGGGPAPFPPQGPSTPPLDGEAFGYLKRVIVTPAVYPRLVEFLHFDIQSTGQKSHRVSTGLTGARAACARTQVEAYTRRLPEEGLEAVALHEDPGEEPFCSPADAPVATGWRRERRPVAHATRERGQRRERKTTSVSSEERVLGVRERRIAHRQTTRYESPPDARTRAPRERSERYSPVPVPRFTRARPDRPGPRSQSFFRRYGSILPTSLTYIDAIDERLYTLETCCGWWVRTDSRAAKTGPGFSRAAESAPDAARAAALYRYLFRISGRADSTDTVLYEEERTLPGALGDVSGLACVTAVSPEKRRDATDIAASSAATPGHSPSPGSGILTRFPFDGRPAVRHSRRFDRLTRARPPLARNPSPLRSSKVSFEYLLLPPRSAPAVGSTRARALGFRAHRGALLLVAASVRRAHRFRQRKALPRRDGPASVRRPAPSIFGAS</sequence>
<name>A0A812BTQ8_ACAPH</name>
<evidence type="ECO:0000313" key="2">
    <source>
        <dbReference type="EMBL" id="CAE1249657.1"/>
    </source>
</evidence>
<dbReference type="OrthoDB" id="2306559at2759"/>
<evidence type="ECO:0000256" key="1">
    <source>
        <dbReference type="SAM" id="MobiDB-lite"/>
    </source>
</evidence>